<keyword evidence="4 5" id="KW-0472">Membrane</keyword>
<dbReference type="EMBL" id="SMKW01000031">
    <property type="protein sequence ID" value="TDD48170.1"/>
    <property type="molecule type" value="Genomic_DNA"/>
</dbReference>
<comment type="caution">
    <text evidence="7">The sequence shown here is derived from an EMBL/GenBank/DDBJ whole genome shotgun (WGS) entry which is preliminary data.</text>
</comment>
<comment type="subcellular location">
    <subcellularLocation>
        <location evidence="1">Cell membrane</location>
        <topology evidence="1">Multi-pass membrane protein</topology>
    </subcellularLocation>
</comment>
<feature type="transmembrane region" description="Helical" evidence="5">
    <location>
        <begin position="85"/>
        <end position="103"/>
    </location>
</feature>
<evidence type="ECO:0000259" key="6">
    <source>
        <dbReference type="PROSITE" id="PS50850"/>
    </source>
</evidence>
<evidence type="ECO:0000256" key="4">
    <source>
        <dbReference type="ARBA" id="ARBA00023136"/>
    </source>
</evidence>
<keyword evidence="3 5" id="KW-1133">Transmembrane helix</keyword>
<dbReference type="InterPro" id="IPR020846">
    <property type="entry name" value="MFS_dom"/>
</dbReference>
<name>A0A4R4YTX0_9PSEU</name>
<evidence type="ECO:0000256" key="1">
    <source>
        <dbReference type="ARBA" id="ARBA00004651"/>
    </source>
</evidence>
<dbReference type="Proteomes" id="UP000294947">
    <property type="component" value="Unassembled WGS sequence"/>
</dbReference>
<dbReference type="PROSITE" id="PS50850">
    <property type="entry name" value="MFS"/>
    <property type="match status" value="1"/>
</dbReference>
<gene>
    <name evidence="7" type="ORF">E1288_23060</name>
</gene>
<feature type="transmembrane region" description="Helical" evidence="5">
    <location>
        <begin position="176"/>
        <end position="194"/>
    </location>
</feature>
<evidence type="ECO:0000313" key="7">
    <source>
        <dbReference type="EMBL" id="TDD48170.1"/>
    </source>
</evidence>
<dbReference type="PANTHER" id="PTHR23523">
    <property type="match status" value="1"/>
</dbReference>
<proteinExistence type="predicted"/>
<dbReference type="SUPFAM" id="SSF103473">
    <property type="entry name" value="MFS general substrate transporter"/>
    <property type="match status" value="1"/>
</dbReference>
<protein>
    <submittedName>
        <fullName evidence="7">MFS transporter</fullName>
    </submittedName>
</protein>
<evidence type="ECO:0000313" key="8">
    <source>
        <dbReference type="Proteomes" id="UP000294947"/>
    </source>
</evidence>
<reference evidence="7 8" key="1">
    <citation type="submission" date="2019-03" db="EMBL/GenBank/DDBJ databases">
        <title>Draft genome sequences of novel Actinobacteria.</title>
        <authorList>
            <person name="Sahin N."/>
            <person name="Ay H."/>
            <person name="Saygin H."/>
        </authorList>
    </citation>
    <scope>NUCLEOTIDE SEQUENCE [LARGE SCALE GENOMIC DNA]</scope>
    <source>
        <strain evidence="7 8">7K502</strain>
    </source>
</reference>
<feature type="transmembrane region" description="Helical" evidence="5">
    <location>
        <begin position="46"/>
        <end position="73"/>
    </location>
</feature>
<sequence length="410" mass="41551">MVTKTTHSQQVDRLARWLVVGGIVVTALSLRSAVTSLGVVLDQVRAALAMSAALAGVVTALPVICFAAFGALAPALSRRIGEAQLVLGGVAAIVVGLAWRAVAGGSASFVLGSTLALAGIAVANIMMPVLIKLYFPHRVGLMTGVYSMGAAASVALPAGATVGIGEATGYGWRGGLGSWAVIAAVALVPWVILLRLRRAPAGEEPAPHRVHPPTALLRSPTALGLAAFFGLQALSAYAVMGWLPAILIGAGIAADTAALMLSASALAAIPISLVLPRFAAKSRSQRPYVAGIVLGGLAGYTGLLLAPAAAPWLWVVLLACLHGAFPLAMTLISLRTREASTAAQLSGFVQSAGYALAALGPLAIGALNDLTSGWTAPLFLLIGCLVVELVAGFVAARPRHVDDEIATAAR</sequence>
<accession>A0A4R4YTX0</accession>
<evidence type="ECO:0000256" key="3">
    <source>
        <dbReference type="ARBA" id="ARBA00022989"/>
    </source>
</evidence>
<dbReference type="PANTHER" id="PTHR23523:SF2">
    <property type="entry name" value="2-NITROIMIDAZOLE TRANSPORTER"/>
    <property type="match status" value="1"/>
</dbReference>
<dbReference type="AlphaFoldDB" id="A0A4R4YTX0"/>
<feature type="transmembrane region" description="Helical" evidence="5">
    <location>
        <begin position="246"/>
        <end position="275"/>
    </location>
</feature>
<dbReference type="GO" id="GO:0022857">
    <property type="term" value="F:transmembrane transporter activity"/>
    <property type="evidence" value="ECO:0007669"/>
    <property type="project" value="InterPro"/>
</dbReference>
<dbReference type="InterPro" id="IPR052524">
    <property type="entry name" value="MFS_Cyanate_Porter"/>
</dbReference>
<feature type="transmembrane region" description="Helical" evidence="5">
    <location>
        <begin position="345"/>
        <end position="364"/>
    </location>
</feature>
<feature type="transmembrane region" description="Helical" evidence="5">
    <location>
        <begin position="287"/>
        <end position="306"/>
    </location>
</feature>
<dbReference type="CDD" id="cd17339">
    <property type="entry name" value="MFS_NIMT_CynX_like"/>
    <property type="match status" value="1"/>
</dbReference>
<feature type="transmembrane region" description="Helical" evidence="5">
    <location>
        <begin position="143"/>
        <end position="164"/>
    </location>
</feature>
<feature type="transmembrane region" description="Helical" evidence="5">
    <location>
        <begin position="312"/>
        <end position="333"/>
    </location>
</feature>
<organism evidence="7 8">
    <name type="scientific">Saccharopolyspora elongata</name>
    <dbReference type="NCBI Taxonomy" id="2530387"/>
    <lineage>
        <taxon>Bacteria</taxon>
        <taxon>Bacillati</taxon>
        <taxon>Actinomycetota</taxon>
        <taxon>Actinomycetes</taxon>
        <taxon>Pseudonocardiales</taxon>
        <taxon>Pseudonocardiaceae</taxon>
        <taxon>Saccharopolyspora</taxon>
    </lineage>
</organism>
<dbReference type="InterPro" id="IPR036259">
    <property type="entry name" value="MFS_trans_sf"/>
</dbReference>
<feature type="transmembrane region" description="Helical" evidence="5">
    <location>
        <begin position="109"/>
        <end position="131"/>
    </location>
</feature>
<evidence type="ECO:0000256" key="5">
    <source>
        <dbReference type="SAM" id="Phobius"/>
    </source>
</evidence>
<keyword evidence="2 5" id="KW-0812">Transmembrane</keyword>
<evidence type="ECO:0000256" key="2">
    <source>
        <dbReference type="ARBA" id="ARBA00022692"/>
    </source>
</evidence>
<dbReference type="Pfam" id="PF07690">
    <property type="entry name" value="MFS_1"/>
    <property type="match status" value="1"/>
</dbReference>
<feature type="transmembrane region" description="Helical" evidence="5">
    <location>
        <begin position="376"/>
        <end position="396"/>
    </location>
</feature>
<keyword evidence="8" id="KW-1185">Reference proteome</keyword>
<dbReference type="Gene3D" id="1.20.1250.20">
    <property type="entry name" value="MFS general substrate transporter like domains"/>
    <property type="match status" value="1"/>
</dbReference>
<feature type="transmembrane region" description="Helical" evidence="5">
    <location>
        <begin position="14"/>
        <end position="34"/>
    </location>
</feature>
<dbReference type="RefSeq" id="WP_132488344.1">
    <property type="nucleotide sequence ID" value="NZ_SMKW01000031.1"/>
</dbReference>
<dbReference type="GO" id="GO:0005886">
    <property type="term" value="C:plasma membrane"/>
    <property type="evidence" value="ECO:0007669"/>
    <property type="project" value="UniProtKB-SubCell"/>
</dbReference>
<dbReference type="InterPro" id="IPR011701">
    <property type="entry name" value="MFS"/>
</dbReference>
<feature type="domain" description="Major facilitator superfamily (MFS) profile" evidence="6">
    <location>
        <begin position="15"/>
        <end position="400"/>
    </location>
</feature>
<feature type="transmembrane region" description="Helical" evidence="5">
    <location>
        <begin position="215"/>
        <end position="240"/>
    </location>
</feature>
<dbReference type="OrthoDB" id="5317164at2"/>